<dbReference type="STRING" id="74649.A0A2P6R7B7"/>
<reference evidence="2 3" key="1">
    <citation type="journal article" date="2018" name="Nat. Genet.">
        <title>The Rosa genome provides new insights in the design of modern roses.</title>
        <authorList>
            <person name="Bendahmane M."/>
        </authorList>
    </citation>
    <scope>NUCLEOTIDE SEQUENCE [LARGE SCALE GENOMIC DNA]</scope>
    <source>
        <strain evidence="3">cv. Old Blush</strain>
    </source>
</reference>
<dbReference type="PROSITE" id="PS50181">
    <property type="entry name" value="FBOX"/>
    <property type="match status" value="1"/>
</dbReference>
<comment type="caution">
    <text evidence="2">The sequence shown here is derived from an EMBL/GenBank/DDBJ whole genome shotgun (WGS) entry which is preliminary data.</text>
</comment>
<dbReference type="Gene3D" id="1.20.1280.50">
    <property type="match status" value="1"/>
</dbReference>
<evidence type="ECO:0000259" key="1">
    <source>
        <dbReference type="PROSITE" id="PS50181"/>
    </source>
</evidence>
<dbReference type="Gramene" id="PRQ42325">
    <property type="protein sequence ID" value="PRQ42325"/>
    <property type="gene ID" value="RchiOBHm_Chr3g0456421"/>
</dbReference>
<dbReference type="CDD" id="cd22162">
    <property type="entry name" value="F-box_AtSKIP3-like"/>
    <property type="match status" value="1"/>
</dbReference>
<dbReference type="EMBL" id="PDCK01000041">
    <property type="protein sequence ID" value="PRQ42325.1"/>
    <property type="molecule type" value="Genomic_DNA"/>
</dbReference>
<dbReference type="PANTHER" id="PTHR32278">
    <property type="entry name" value="F-BOX DOMAIN-CONTAINING PROTEIN"/>
    <property type="match status" value="1"/>
</dbReference>
<protein>
    <submittedName>
        <fullName evidence="2">Putative phloem protein</fullName>
    </submittedName>
</protein>
<evidence type="ECO:0000313" key="3">
    <source>
        <dbReference type="Proteomes" id="UP000238479"/>
    </source>
</evidence>
<dbReference type="OMA" id="EEVRMCL"/>
<dbReference type="Proteomes" id="UP000238479">
    <property type="component" value="Chromosome 3"/>
</dbReference>
<proteinExistence type="predicted"/>
<evidence type="ECO:0000313" key="2">
    <source>
        <dbReference type="EMBL" id="PRQ42325.1"/>
    </source>
</evidence>
<sequence>MYTMSLEDLPQDCFEQILSLTSPGDACRSSLVSLSIRAMADMDSLWGMFLPSDYPEILSRLVTPIPYSSNKDLFIRLCSPNLIDCGKKMFSIEKSTGKKCYMLSARDLSITWACNPLYWSWKCSSESRFAEVAELRTIWWLEIYGTMNSQLLSPKTVYSAHLVIKLANRAYGLDSLPSEISLEVGNYKSQGTVYLSANRKTTEVDERVRPIRVLEERLRERTDGWMEIELGSFYNDGCYYNKDVKMSLKEVKGAHLKGGLIVEGIEIRPKN</sequence>
<dbReference type="InterPro" id="IPR001810">
    <property type="entry name" value="F-box_dom"/>
</dbReference>
<dbReference type="InterPro" id="IPR036047">
    <property type="entry name" value="F-box-like_dom_sf"/>
</dbReference>
<feature type="domain" description="F-box" evidence="1">
    <location>
        <begin position="3"/>
        <end position="49"/>
    </location>
</feature>
<dbReference type="SUPFAM" id="SSF81383">
    <property type="entry name" value="F-box domain"/>
    <property type="match status" value="1"/>
</dbReference>
<dbReference type="Pfam" id="PF14299">
    <property type="entry name" value="PP2"/>
    <property type="match status" value="1"/>
</dbReference>
<dbReference type="OrthoDB" id="1918565at2759"/>
<dbReference type="PANTHER" id="PTHR32278:SF11">
    <property type="entry name" value="F-BOX DOMAIN-CONTAINING PROTEIN"/>
    <property type="match status" value="1"/>
</dbReference>
<name>A0A2P6R7B7_ROSCH</name>
<keyword evidence="3" id="KW-1185">Reference proteome</keyword>
<gene>
    <name evidence="2" type="ORF">RchiOBHm_Chr3g0456421</name>
</gene>
<accession>A0A2P6R7B7</accession>
<organism evidence="2 3">
    <name type="scientific">Rosa chinensis</name>
    <name type="common">China rose</name>
    <dbReference type="NCBI Taxonomy" id="74649"/>
    <lineage>
        <taxon>Eukaryota</taxon>
        <taxon>Viridiplantae</taxon>
        <taxon>Streptophyta</taxon>
        <taxon>Embryophyta</taxon>
        <taxon>Tracheophyta</taxon>
        <taxon>Spermatophyta</taxon>
        <taxon>Magnoliopsida</taxon>
        <taxon>eudicotyledons</taxon>
        <taxon>Gunneridae</taxon>
        <taxon>Pentapetalae</taxon>
        <taxon>rosids</taxon>
        <taxon>fabids</taxon>
        <taxon>Rosales</taxon>
        <taxon>Rosaceae</taxon>
        <taxon>Rosoideae</taxon>
        <taxon>Rosoideae incertae sedis</taxon>
        <taxon>Rosa</taxon>
    </lineage>
</organism>
<dbReference type="Pfam" id="PF12937">
    <property type="entry name" value="F-box-like"/>
    <property type="match status" value="1"/>
</dbReference>
<dbReference type="AlphaFoldDB" id="A0A2P6R7B7"/>
<dbReference type="InterPro" id="IPR025886">
    <property type="entry name" value="PP2-like"/>
</dbReference>